<organism evidence="1 2">
    <name type="scientific">Torulaspora globosa</name>
    <dbReference type="NCBI Taxonomy" id="48254"/>
    <lineage>
        <taxon>Eukaryota</taxon>
        <taxon>Fungi</taxon>
        <taxon>Dikarya</taxon>
        <taxon>Ascomycota</taxon>
        <taxon>Saccharomycotina</taxon>
        <taxon>Saccharomycetes</taxon>
        <taxon>Saccharomycetales</taxon>
        <taxon>Saccharomycetaceae</taxon>
        <taxon>Torulaspora</taxon>
    </lineage>
</organism>
<dbReference type="InterPro" id="IPR018854">
    <property type="entry name" value="Psome_chaperone_3/4"/>
</dbReference>
<dbReference type="Pfam" id="PF10448">
    <property type="entry name" value="POC3_POC4"/>
    <property type="match status" value="1"/>
</dbReference>
<sequence>MSFIKTLVHTVDSPLYGVVELIVTIPSDVDNAKVPISVIIGFQDDEREAPMSLVSYHYAIPYRSTKQVVGTALLDTSNDWVRDVTRQLATLISNKFNRPCYVGWSNSMGQQGSIDQLFIIKQCIQFISDNYST</sequence>
<gene>
    <name evidence="1" type="ORF">HG537_0F02140</name>
</gene>
<dbReference type="Proteomes" id="UP000510647">
    <property type="component" value="Chromosome 6"/>
</dbReference>
<evidence type="ECO:0008006" key="3">
    <source>
        <dbReference type="Google" id="ProtNLM"/>
    </source>
</evidence>
<dbReference type="AlphaFoldDB" id="A0A7H9HVZ2"/>
<proteinExistence type="predicted"/>
<accession>A0A7H9HVZ2</accession>
<reference evidence="1 2" key="1">
    <citation type="submission" date="2020-06" db="EMBL/GenBank/DDBJ databases">
        <title>The yeast mating-type switching endonuclease HO is a domesticated member of an unorthodox homing genetic element family.</title>
        <authorList>
            <person name="Coughlan A.Y."/>
            <person name="Lombardi L."/>
            <person name="Braun-Galleani S."/>
            <person name="Martos A.R."/>
            <person name="Galeote V."/>
            <person name="Bigey F."/>
            <person name="Dequin S."/>
            <person name="Byrne K.P."/>
            <person name="Wolfe K.H."/>
        </authorList>
    </citation>
    <scope>NUCLEOTIDE SEQUENCE [LARGE SCALE GENOMIC DNA]</scope>
    <source>
        <strain evidence="1 2">CBS2947</strain>
    </source>
</reference>
<keyword evidence="2" id="KW-1185">Reference proteome</keyword>
<dbReference type="EMBL" id="CP059272">
    <property type="protein sequence ID" value="QLQ81453.1"/>
    <property type="molecule type" value="Genomic_DNA"/>
</dbReference>
<evidence type="ECO:0000313" key="1">
    <source>
        <dbReference type="EMBL" id="QLQ81453.1"/>
    </source>
</evidence>
<dbReference type="GO" id="GO:0043248">
    <property type="term" value="P:proteasome assembly"/>
    <property type="evidence" value="ECO:0007669"/>
    <property type="project" value="InterPro"/>
</dbReference>
<dbReference type="Gene3D" id="3.30.230.100">
    <property type="match status" value="1"/>
</dbReference>
<name>A0A7H9HVZ2_9SACH</name>
<evidence type="ECO:0000313" key="2">
    <source>
        <dbReference type="Proteomes" id="UP000510647"/>
    </source>
</evidence>
<protein>
    <recommendedName>
        <fullName evidence="3">Proteasome assembly chaperone 3</fullName>
    </recommendedName>
</protein>
<dbReference type="OrthoDB" id="4035555at2759"/>